<protein>
    <submittedName>
        <fullName evidence="1">Uncharacterized protein</fullName>
    </submittedName>
</protein>
<dbReference type="AlphaFoldDB" id="A0A0A9QK33"/>
<name>A0A0A9QK33_ARUDO</name>
<accession>A0A0A9QK33</accession>
<sequence>MLHYEVSSALQLILPFNTCVFFSEFPFARFSLCPCSNYIVTIV</sequence>
<reference evidence="1" key="1">
    <citation type="submission" date="2014-09" db="EMBL/GenBank/DDBJ databases">
        <authorList>
            <person name="Magalhaes I.L.F."/>
            <person name="Oliveira U."/>
            <person name="Santos F.R."/>
            <person name="Vidigal T.H.D.A."/>
            <person name="Brescovit A.D."/>
            <person name="Santos A.J."/>
        </authorList>
    </citation>
    <scope>NUCLEOTIDE SEQUENCE</scope>
    <source>
        <tissue evidence="1">Shoot tissue taken approximately 20 cm above the soil surface</tissue>
    </source>
</reference>
<organism evidence="1">
    <name type="scientific">Arundo donax</name>
    <name type="common">Giant reed</name>
    <name type="synonym">Donax arundinaceus</name>
    <dbReference type="NCBI Taxonomy" id="35708"/>
    <lineage>
        <taxon>Eukaryota</taxon>
        <taxon>Viridiplantae</taxon>
        <taxon>Streptophyta</taxon>
        <taxon>Embryophyta</taxon>
        <taxon>Tracheophyta</taxon>
        <taxon>Spermatophyta</taxon>
        <taxon>Magnoliopsida</taxon>
        <taxon>Liliopsida</taxon>
        <taxon>Poales</taxon>
        <taxon>Poaceae</taxon>
        <taxon>PACMAD clade</taxon>
        <taxon>Arundinoideae</taxon>
        <taxon>Arundineae</taxon>
        <taxon>Arundo</taxon>
    </lineage>
</organism>
<reference evidence="1" key="2">
    <citation type="journal article" date="2015" name="Data Brief">
        <title>Shoot transcriptome of the giant reed, Arundo donax.</title>
        <authorList>
            <person name="Barrero R.A."/>
            <person name="Guerrero F.D."/>
            <person name="Moolhuijzen P."/>
            <person name="Goolsby J.A."/>
            <person name="Tidwell J."/>
            <person name="Bellgard S.E."/>
            <person name="Bellgard M.I."/>
        </authorList>
    </citation>
    <scope>NUCLEOTIDE SEQUENCE</scope>
    <source>
        <tissue evidence="1">Shoot tissue taken approximately 20 cm above the soil surface</tissue>
    </source>
</reference>
<proteinExistence type="predicted"/>
<evidence type="ECO:0000313" key="1">
    <source>
        <dbReference type="EMBL" id="JAD35298.1"/>
    </source>
</evidence>
<dbReference type="EMBL" id="GBRH01262597">
    <property type="protein sequence ID" value="JAD35298.1"/>
    <property type="molecule type" value="Transcribed_RNA"/>
</dbReference>